<dbReference type="Proteomes" id="UP000542125">
    <property type="component" value="Unassembled WGS sequence"/>
</dbReference>
<dbReference type="RefSeq" id="WP_257022316.1">
    <property type="nucleotide sequence ID" value="NZ_JACBYR010000001.1"/>
</dbReference>
<protein>
    <submittedName>
        <fullName evidence="2">DNA-binding CsgD family transcriptional regulator</fullName>
    </submittedName>
</protein>
<comment type="caution">
    <text evidence="2">The sequence shown here is derived from an EMBL/GenBank/DDBJ whole genome shotgun (WGS) entry which is preliminary data.</text>
</comment>
<dbReference type="InterPro" id="IPR036388">
    <property type="entry name" value="WH-like_DNA-bd_sf"/>
</dbReference>
<proteinExistence type="predicted"/>
<accession>A0A7Y9LLU3</accession>
<dbReference type="Gene3D" id="1.10.10.10">
    <property type="entry name" value="Winged helix-like DNA-binding domain superfamily/Winged helix DNA-binding domain"/>
    <property type="match status" value="1"/>
</dbReference>
<dbReference type="GO" id="GO:0003677">
    <property type="term" value="F:DNA binding"/>
    <property type="evidence" value="ECO:0007669"/>
    <property type="project" value="UniProtKB-KW"/>
</dbReference>
<reference evidence="2 3" key="1">
    <citation type="submission" date="2020-07" db="EMBL/GenBank/DDBJ databases">
        <title>Genomic Encyclopedia of Type Strains, Phase IV (KMG-V): Genome sequencing to study the core and pangenomes of soil and plant-associated prokaryotes.</title>
        <authorList>
            <person name="Whitman W."/>
        </authorList>
    </citation>
    <scope>NUCLEOTIDE SEQUENCE [LARGE SCALE GENOMIC DNA]</scope>
    <source>
        <strain evidence="2 3">SAS40</strain>
    </source>
</reference>
<name>A0A7Y9LLU3_9BURK</name>
<dbReference type="InterPro" id="IPR000792">
    <property type="entry name" value="Tscrpt_reg_LuxR_C"/>
</dbReference>
<dbReference type="SUPFAM" id="SSF46894">
    <property type="entry name" value="C-terminal effector domain of the bipartite response regulators"/>
    <property type="match status" value="1"/>
</dbReference>
<organism evidence="2 3">
    <name type="scientific">Pigmentiphaga litoralis</name>
    <dbReference type="NCBI Taxonomy" id="516702"/>
    <lineage>
        <taxon>Bacteria</taxon>
        <taxon>Pseudomonadati</taxon>
        <taxon>Pseudomonadota</taxon>
        <taxon>Betaproteobacteria</taxon>
        <taxon>Burkholderiales</taxon>
        <taxon>Alcaligenaceae</taxon>
        <taxon>Pigmentiphaga</taxon>
    </lineage>
</organism>
<feature type="domain" description="HTH luxR-type" evidence="1">
    <location>
        <begin position="326"/>
        <end position="383"/>
    </location>
</feature>
<dbReference type="SMART" id="SM00421">
    <property type="entry name" value="HTH_LUXR"/>
    <property type="match status" value="1"/>
</dbReference>
<dbReference type="InterPro" id="IPR016032">
    <property type="entry name" value="Sig_transdc_resp-reg_C-effctor"/>
</dbReference>
<keyword evidence="3" id="KW-1185">Reference proteome</keyword>
<sequence>MDGDLGVTMTRIDTVHRAIRHIYEAALAPGQWSGAVTAVAQAIGGHKAILSAQGSGGPGMAVMSGGDVPPPWIRREVEHGLIRWTHASPVGKPLRQHALMADAAFRRSALYTDIIRPAGGFYGIAAPLLRLPDHQVYFAAGRELGAVDFSPNDVNAARRIVPHLAAAVQVQSRLDLADRRARDAYEVIARLDFGVILLDARMRPIFANPRAELLARDGDGLILTRHHVSAMSASDARALQDAIAAAVGVNGRRNRADGADSVAAIPLAPMRRAVARRPPLAPLVVRILPVDAADVPDGISTATRVILFLMEPDRPPGIDPVLLATTFRFTRREAALAILLARGMDLAEAAVELGIAKGTARSYLKQVLAKTYTHRQAEMVSVVLRVGMEVSR</sequence>
<dbReference type="AlphaFoldDB" id="A0A7Y9LLU3"/>
<dbReference type="EMBL" id="JACBYR010000001">
    <property type="protein sequence ID" value="NYE80926.1"/>
    <property type="molecule type" value="Genomic_DNA"/>
</dbReference>
<evidence type="ECO:0000259" key="1">
    <source>
        <dbReference type="SMART" id="SM00421"/>
    </source>
</evidence>
<evidence type="ECO:0000313" key="2">
    <source>
        <dbReference type="EMBL" id="NYE80926.1"/>
    </source>
</evidence>
<dbReference type="GO" id="GO:0006355">
    <property type="term" value="P:regulation of DNA-templated transcription"/>
    <property type="evidence" value="ECO:0007669"/>
    <property type="project" value="InterPro"/>
</dbReference>
<gene>
    <name evidence="2" type="ORF">FHW18_000197</name>
</gene>
<keyword evidence="2" id="KW-0238">DNA-binding</keyword>
<evidence type="ECO:0000313" key="3">
    <source>
        <dbReference type="Proteomes" id="UP000542125"/>
    </source>
</evidence>